<dbReference type="PROSITE" id="PS50110">
    <property type="entry name" value="RESPONSE_REGULATORY"/>
    <property type="match status" value="1"/>
</dbReference>
<dbReference type="Pfam" id="PF00072">
    <property type="entry name" value="Response_reg"/>
    <property type="match status" value="1"/>
</dbReference>
<dbReference type="PANTHER" id="PTHR44520:SF2">
    <property type="entry name" value="RESPONSE REGULATOR RCP1"/>
    <property type="match status" value="1"/>
</dbReference>
<dbReference type="InterPro" id="IPR011006">
    <property type="entry name" value="CheY-like_superfamily"/>
</dbReference>
<dbReference type="RefSeq" id="WP_190889288.1">
    <property type="nucleotide sequence ID" value="NZ_JACWZY010000021.1"/>
</dbReference>
<protein>
    <submittedName>
        <fullName evidence="3">Response regulator</fullName>
    </submittedName>
</protein>
<sequence length="142" mass="16498">MSKRLLLIDDDSDDRDLFYEVLQDIDTTLDCQLEDSCQEALQKLEKRQIAHPDLIFLDINMPIMNGWECLTQLKKERNHESIPVIMYSTSDHIADQDKAHQLGALGLVTKPSEYKKLKTLLNRILHHLETDTLTRQVIRSIV</sequence>
<comment type="caution">
    <text evidence="3">The sequence shown here is derived from an EMBL/GenBank/DDBJ whole genome shotgun (WGS) entry which is preliminary data.</text>
</comment>
<keyword evidence="1" id="KW-0597">Phosphoprotein</keyword>
<dbReference type="SMART" id="SM00448">
    <property type="entry name" value="REC"/>
    <property type="match status" value="1"/>
</dbReference>
<evidence type="ECO:0000256" key="1">
    <source>
        <dbReference type="PROSITE-ProRule" id="PRU00169"/>
    </source>
</evidence>
<accession>A0A926Y3I8</accession>
<dbReference type="Proteomes" id="UP000598820">
    <property type="component" value="Unassembled WGS sequence"/>
</dbReference>
<feature type="modified residue" description="4-aspartylphosphate" evidence="1">
    <location>
        <position position="58"/>
    </location>
</feature>
<gene>
    <name evidence="3" type="ORF">IC229_22555</name>
</gene>
<evidence type="ECO:0000259" key="2">
    <source>
        <dbReference type="PROSITE" id="PS50110"/>
    </source>
</evidence>
<dbReference type="AlphaFoldDB" id="A0A926Y3I8"/>
<dbReference type="InterPro" id="IPR001789">
    <property type="entry name" value="Sig_transdc_resp-reg_receiver"/>
</dbReference>
<proteinExistence type="predicted"/>
<name>A0A926Y3I8_9BACT</name>
<dbReference type="PANTHER" id="PTHR44520">
    <property type="entry name" value="RESPONSE REGULATOR RCP1-RELATED"/>
    <property type="match status" value="1"/>
</dbReference>
<reference evidence="3" key="1">
    <citation type="submission" date="2020-09" db="EMBL/GenBank/DDBJ databases">
        <authorList>
            <person name="Kim M.K."/>
        </authorList>
    </citation>
    <scope>NUCLEOTIDE SEQUENCE</scope>
    <source>
        <strain evidence="3">BT702</strain>
    </source>
</reference>
<dbReference type="EMBL" id="JACWZY010000021">
    <property type="protein sequence ID" value="MBD2703443.1"/>
    <property type="molecule type" value="Genomic_DNA"/>
</dbReference>
<keyword evidence="4" id="KW-1185">Reference proteome</keyword>
<evidence type="ECO:0000313" key="3">
    <source>
        <dbReference type="EMBL" id="MBD2703443.1"/>
    </source>
</evidence>
<evidence type="ECO:0000313" key="4">
    <source>
        <dbReference type="Proteomes" id="UP000598820"/>
    </source>
</evidence>
<feature type="domain" description="Response regulatory" evidence="2">
    <location>
        <begin position="4"/>
        <end position="125"/>
    </location>
</feature>
<dbReference type="Gene3D" id="3.40.50.2300">
    <property type="match status" value="1"/>
</dbReference>
<organism evidence="3 4">
    <name type="scientific">Spirosoma profusum</name>
    <dbReference type="NCBI Taxonomy" id="2771354"/>
    <lineage>
        <taxon>Bacteria</taxon>
        <taxon>Pseudomonadati</taxon>
        <taxon>Bacteroidota</taxon>
        <taxon>Cytophagia</taxon>
        <taxon>Cytophagales</taxon>
        <taxon>Cytophagaceae</taxon>
        <taxon>Spirosoma</taxon>
    </lineage>
</organism>
<dbReference type="GO" id="GO:0000160">
    <property type="term" value="P:phosphorelay signal transduction system"/>
    <property type="evidence" value="ECO:0007669"/>
    <property type="project" value="InterPro"/>
</dbReference>
<dbReference type="SUPFAM" id="SSF52172">
    <property type="entry name" value="CheY-like"/>
    <property type="match status" value="1"/>
</dbReference>
<dbReference type="InterPro" id="IPR052893">
    <property type="entry name" value="TCS_response_regulator"/>
</dbReference>